<dbReference type="InterPro" id="IPR012944">
    <property type="entry name" value="SusD_RagB_dom"/>
</dbReference>
<evidence type="ECO:0000313" key="9">
    <source>
        <dbReference type="Proteomes" id="UP000198670"/>
    </source>
</evidence>
<dbReference type="InterPro" id="IPR011990">
    <property type="entry name" value="TPR-like_helical_dom_sf"/>
</dbReference>
<dbReference type="Pfam" id="PF07980">
    <property type="entry name" value="SusD_RagB"/>
    <property type="match status" value="1"/>
</dbReference>
<evidence type="ECO:0000259" key="7">
    <source>
        <dbReference type="Pfam" id="PF14322"/>
    </source>
</evidence>
<keyword evidence="5" id="KW-0998">Cell outer membrane</keyword>
<name>A0A1I3GUL2_9SPHI</name>
<dbReference type="Gene3D" id="1.25.40.390">
    <property type="match status" value="1"/>
</dbReference>
<dbReference type="Pfam" id="PF14322">
    <property type="entry name" value="SusD-like_3"/>
    <property type="match status" value="1"/>
</dbReference>
<dbReference type="OrthoDB" id="1035036at2"/>
<dbReference type="PROSITE" id="PS51257">
    <property type="entry name" value="PROKAR_LIPOPROTEIN"/>
    <property type="match status" value="1"/>
</dbReference>
<dbReference type="SUPFAM" id="SSF48452">
    <property type="entry name" value="TPR-like"/>
    <property type="match status" value="1"/>
</dbReference>
<dbReference type="EMBL" id="FOQO01000003">
    <property type="protein sequence ID" value="SFI27076.1"/>
    <property type="molecule type" value="Genomic_DNA"/>
</dbReference>
<evidence type="ECO:0000259" key="6">
    <source>
        <dbReference type="Pfam" id="PF07980"/>
    </source>
</evidence>
<keyword evidence="3" id="KW-0732">Signal</keyword>
<reference evidence="8 9" key="1">
    <citation type="submission" date="2016-10" db="EMBL/GenBank/DDBJ databases">
        <authorList>
            <person name="de Groot N.N."/>
        </authorList>
    </citation>
    <scope>NUCLEOTIDE SEQUENCE [LARGE SCALE GENOMIC DNA]</scope>
    <source>
        <strain evidence="8 9">RK1</strain>
    </source>
</reference>
<evidence type="ECO:0000256" key="3">
    <source>
        <dbReference type="ARBA" id="ARBA00022729"/>
    </source>
</evidence>
<proteinExistence type="inferred from homology"/>
<dbReference type="Proteomes" id="UP000198670">
    <property type="component" value="Unassembled WGS sequence"/>
</dbReference>
<accession>A0A1I3GUL2</accession>
<dbReference type="GO" id="GO:0009279">
    <property type="term" value="C:cell outer membrane"/>
    <property type="evidence" value="ECO:0007669"/>
    <property type="project" value="UniProtKB-SubCell"/>
</dbReference>
<dbReference type="CDD" id="cd08977">
    <property type="entry name" value="SusD"/>
    <property type="match status" value="1"/>
</dbReference>
<keyword evidence="9" id="KW-1185">Reference proteome</keyword>
<evidence type="ECO:0000256" key="4">
    <source>
        <dbReference type="ARBA" id="ARBA00023136"/>
    </source>
</evidence>
<gene>
    <name evidence="8" type="ORF">SAMN05444682_103111</name>
</gene>
<keyword evidence="4" id="KW-0472">Membrane</keyword>
<comment type="similarity">
    <text evidence="2">Belongs to the SusD family.</text>
</comment>
<evidence type="ECO:0000256" key="5">
    <source>
        <dbReference type="ARBA" id="ARBA00023237"/>
    </source>
</evidence>
<dbReference type="STRING" id="1477437.SAMN05444682_103111"/>
<organism evidence="8 9">
    <name type="scientific">Parapedobacter indicus</name>
    <dbReference type="NCBI Taxonomy" id="1477437"/>
    <lineage>
        <taxon>Bacteria</taxon>
        <taxon>Pseudomonadati</taxon>
        <taxon>Bacteroidota</taxon>
        <taxon>Sphingobacteriia</taxon>
        <taxon>Sphingobacteriales</taxon>
        <taxon>Sphingobacteriaceae</taxon>
        <taxon>Parapedobacter</taxon>
    </lineage>
</organism>
<comment type="subcellular location">
    <subcellularLocation>
        <location evidence="1">Cell outer membrane</location>
    </subcellularLocation>
</comment>
<sequence length="490" mass="55885">MKRYSIFYAFFCWIAISCTKNLDLEPISIISTASFWKTEDDANGAIRGMYARLRGVTATNLYIWGESRSQNLRQSVGNDFSNLRNFDNTLDATTAGPDWNSLYQVVNDANLVIKYVPSITFNVESQKQRIIAEAYTMRAFCYFVMAKTWGGVPLVTEPTEGYNPAVIYKERTSVEQIFDFIKSDIANALALFPDDDFANGRNRWSKPGVNALKGDVYLWTGKRLTGGDADIQEALTALNEVEKSDVTLLDSFESIFDYTNKGNREIIMANTFARFEASNTFMANMYIDAYPPNSDPDALEIIGTIGGGNYWTLTADVLAKFSDEDQRKSASFTELYSLDPNTGTYSKFYGCIQRKFNGMIDGGARYFLDDVVLYRYADVLLMKAEAQNALNQDPSEVMNRVRARAYGDNFEKYRFVSGSKEDNDTAILEERLLELLYEGKYWWDILRFDRANELIPYFKEHPQDTYKYLWPLSLNILSAEPKVTQNSGYQ</sequence>
<evidence type="ECO:0000256" key="1">
    <source>
        <dbReference type="ARBA" id="ARBA00004442"/>
    </source>
</evidence>
<evidence type="ECO:0000313" key="8">
    <source>
        <dbReference type="EMBL" id="SFI27076.1"/>
    </source>
</evidence>
<dbReference type="AlphaFoldDB" id="A0A1I3GUL2"/>
<feature type="domain" description="SusD-like N-terminal" evidence="7">
    <location>
        <begin position="74"/>
        <end position="217"/>
    </location>
</feature>
<dbReference type="InterPro" id="IPR033985">
    <property type="entry name" value="SusD-like_N"/>
</dbReference>
<evidence type="ECO:0000256" key="2">
    <source>
        <dbReference type="ARBA" id="ARBA00006275"/>
    </source>
</evidence>
<feature type="domain" description="RagB/SusD" evidence="6">
    <location>
        <begin position="327"/>
        <end position="489"/>
    </location>
</feature>
<protein>
    <submittedName>
        <fullName evidence="8">SusD family protein</fullName>
    </submittedName>
</protein>